<keyword evidence="1" id="KW-1133">Transmembrane helix</keyword>
<evidence type="ECO:0000256" key="1">
    <source>
        <dbReference type="SAM" id="Phobius"/>
    </source>
</evidence>
<keyword evidence="1" id="KW-0812">Transmembrane</keyword>
<comment type="caution">
    <text evidence="2">The sequence shown here is derived from an EMBL/GenBank/DDBJ whole genome shotgun (WGS) entry which is preliminary data.</text>
</comment>
<protein>
    <submittedName>
        <fullName evidence="2">Uncharacterized protein</fullName>
    </submittedName>
</protein>
<feature type="transmembrane region" description="Helical" evidence="1">
    <location>
        <begin position="62"/>
        <end position="86"/>
    </location>
</feature>
<proteinExistence type="predicted"/>
<evidence type="ECO:0000313" key="3">
    <source>
        <dbReference type="Proteomes" id="UP000273405"/>
    </source>
</evidence>
<accession>A0A3A8MA05</accession>
<feature type="non-terminal residue" evidence="2">
    <location>
        <position position="105"/>
    </location>
</feature>
<reference evidence="3" key="1">
    <citation type="submission" date="2018-09" db="EMBL/GenBank/DDBJ databases">
        <authorList>
            <person name="Livingstone P.G."/>
            <person name="Whitworth D.E."/>
        </authorList>
    </citation>
    <scope>NUCLEOTIDE SEQUENCE [LARGE SCALE GENOMIC DNA]</scope>
    <source>
        <strain evidence="3">CA040B</strain>
    </source>
</reference>
<dbReference type="EMBL" id="RAWG01000624">
    <property type="protein sequence ID" value="RKH25735.1"/>
    <property type="molecule type" value="Genomic_DNA"/>
</dbReference>
<keyword evidence="1" id="KW-0472">Membrane</keyword>
<dbReference type="SUPFAM" id="SSF57850">
    <property type="entry name" value="RING/U-box"/>
    <property type="match status" value="1"/>
</dbReference>
<evidence type="ECO:0000313" key="2">
    <source>
        <dbReference type="EMBL" id="RKH25735.1"/>
    </source>
</evidence>
<gene>
    <name evidence="2" type="ORF">D7X12_41310</name>
</gene>
<keyword evidence="3" id="KW-1185">Reference proteome</keyword>
<name>A0A3A8MA05_9BACT</name>
<sequence>MARVRSRSPRCPDCNAPFKLQAGQTHYTCGYCGIAFDLEGTQERARLPPPTSPPGKPASSGVALALGIGFVVMLTAGVLVASFLIADPGPREDRRPITASPPVLP</sequence>
<dbReference type="AlphaFoldDB" id="A0A3A8MA05"/>
<dbReference type="Proteomes" id="UP000273405">
    <property type="component" value="Unassembled WGS sequence"/>
</dbReference>
<organism evidence="2 3">
    <name type="scientific">Corallococcus sicarius</name>
    <dbReference type="NCBI Taxonomy" id="2316726"/>
    <lineage>
        <taxon>Bacteria</taxon>
        <taxon>Pseudomonadati</taxon>
        <taxon>Myxococcota</taxon>
        <taxon>Myxococcia</taxon>
        <taxon>Myxococcales</taxon>
        <taxon>Cystobacterineae</taxon>
        <taxon>Myxococcaceae</taxon>
        <taxon>Corallococcus</taxon>
    </lineage>
</organism>